<name>A0ABS3VR21_MICEH</name>
<feature type="region of interest" description="Disordered" evidence="1">
    <location>
        <begin position="1"/>
        <end position="44"/>
    </location>
</feature>
<evidence type="ECO:0000313" key="3">
    <source>
        <dbReference type="Proteomes" id="UP000823521"/>
    </source>
</evidence>
<dbReference type="EMBL" id="WVUH01000093">
    <property type="protein sequence ID" value="MBO4206946.1"/>
    <property type="molecule type" value="Genomic_DNA"/>
</dbReference>
<protein>
    <recommendedName>
        <fullName evidence="4">Circularly permuted type 2 ATP-grasp protein</fullName>
    </recommendedName>
</protein>
<gene>
    <name evidence="2" type="ORF">GSF22_13155</name>
</gene>
<evidence type="ECO:0000256" key="1">
    <source>
        <dbReference type="SAM" id="MobiDB-lite"/>
    </source>
</evidence>
<evidence type="ECO:0000313" key="2">
    <source>
        <dbReference type="EMBL" id="MBO4206946.1"/>
    </source>
</evidence>
<evidence type="ECO:0008006" key="4">
    <source>
        <dbReference type="Google" id="ProtNLM"/>
    </source>
</evidence>
<dbReference type="Proteomes" id="UP000823521">
    <property type="component" value="Unassembled WGS sequence"/>
</dbReference>
<dbReference type="SUPFAM" id="SSF56059">
    <property type="entry name" value="Glutathione synthetase ATP-binding domain-like"/>
    <property type="match status" value="1"/>
</dbReference>
<organism evidence="2 3">
    <name type="scientific">Micromonospora echinofusca</name>
    <dbReference type="NCBI Taxonomy" id="47858"/>
    <lineage>
        <taxon>Bacteria</taxon>
        <taxon>Bacillati</taxon>
        <taxon>Actinomycetota</taxon>
        <taxon>Actinomycetes</taxon>
        <taxon>Micromonosporales</taxon>
        <taxon>Micromonosporaceae</taxon>
        <taxon>Micromonospora</taxon>
    </lineage>
</organism>
<feature type="compositionally biased region" description="Low complexity" evidence="1">
    <location>
        <begin position="26"/>
        <end position="44"/>
    </location>
</feature>
<accession>A0ABS3VR21</accession>
<feature type="compositionally biased region" description="Pro residues" evidence="1">
    <location>
        <begin position="1"/>
        <end position="12"/>
    </location>
</feature>
<sequence length="471" mass="50225">MTVVHPTPPPRSPLGRAYAEQASWSTPAGHPTAATTPAGHPTAAARDSATLTLAYRGRFLDGPAFLSGTERRAVARDLRTIHDLLRTLPERAFGGSLAALADAVGMTPRQTALITRSARTGSLVPLGRADLYHDGSGFRLLEFNITSALGGFENADVNRAMLAYPPLRDFVDRHRLRYTDTVAGMVRTMYAECAATIPADRPPVVAVLDTVENFAVVGPRLAVLAAKLADHGVEGIACHPGQLSFPNGRPTVAGRAVDVVFRYFLAEDLADPASAAQLEPLLVAVEQGRVGLFSRLDAEVYGNKGALAMLSDDRLRDLFDADERACVDRILPWTRYVRPRVTDPGGTGVDVLRYARSRQDELVLKPTLLHGGSGIVAGWQVTGAEWEARVGAAVDGPFVLQHRVRPAAEPFPDGTGGVRDHYLNWGIYLGDHAVVGADGYAGCFLRGSTEPTVGVVSLGDGALVGCAFHDD</sequence>
<dbReference type="RefSeq" id="WP_208813846.1">
    <property type="nucleotide sequence ID" value="NZ_WVUH01000093.1"/>
</dbReference>
<keyword evidence="3" id="KW-1185">Reference proteome</keyword>
<comment type="caution">
    <text evidence="2">The sequence shown here is derived from an EMBL/GenBank/DDBJ whole genome shotgun (WGS) entry which is preliminary data.</text>
</comment>
<reference evidence="2 3" key="1">
    <citation type="submission" date="2019-12" db="EMBL/GenBank/DDBJ databases">
        <title>Whole genome sequencing of endophytic Actinobacterium Micromonospora sp. MPMI6T.</title>
        <authorList>
            <person name="Evv R."/>
            <person name="Podile A.R."/>
        </authorList>
    </citation>
    <scope>NUCLEOTIDE SEQUENCE [LARGE SCALE GENOMIC DNA]</scope>
    <source>
        <strain evidence="2 3">MPMI6</strain>
    </source>
</reference>
<proteinExistence type="predicted"/>